<dbReference type="SUPFAM" id="SSF48179">
    <property type="entry name" value="6-phosphogluconate dehydrogenase C-terminal domain-like"/>
    <property type="match status" value="1"/>
</dbReference>
<evidence type="ECO:0000256" key="4">
    <source>
        <dbReference type="PIRSR" id="PIRSR000103-1"/>
    </source>
</evidence>
<dbReference type="InterPro" id="IPR051265">
    <property type="entry name" value="HIBADH-related_NP60_sf"/>
</dbReference>
<evidence type="ECO:0000256" key="2">
    <source>
        <dbReference type="ARBA" id="ARBA00023002"/>
    </source>
</evidence>
<dbReference type="InterPro" id="IPR013328">
    <property type="entry name" value="6PGD_dom2"/>
</dbReference>
<dbReference type="InterPro" id="IPR008927">
    <property type="entry name" value="6-PGluconate_DH-like_C_sf"/>
</dbReference>
<sequence>MTAVALLGTGTMGFPMARNMLGAGLDLTVWNRTRARAEPLAAAGARVADSPGEAVADADVIVTMMTDGGIVAEVMAEAAPRAREGAVWAQMSTVGLAAAQSLGEMASRHGLAFVDAPVQGSTRPAEEGKLVVLAAGPESAREAVRPVFDAVGQRTLWLGEDGAAGGGTRLKMVTVGYAITLTSVIAESLALAEGLGLDPDAFGEVMTGGPLDCGYLQSKMRAVLDRDFTPTFTVVNATKDTGLILEAASSAGVRMDLTDAARRRFVRAAEQGHGGEDMVASYFAGFPS</sequence>
<evidence type="ECO:0000313" key="7">
    <source>
        <dbReference type="EMBL" id="RMI35950.1"/>
    </source>
</evidence>
<evidence type="ECO:0000259" key="5">
    <source>
        <dbReference type="Pfam" id="PF03446"/>
    </source>
</evidence>
<name>A0A3M2LGN2_9ACTN</name>
<dbReference type="Pfam" id="PF14833">
    <property type="entry name" value="NAD_binding_11"/>
    <property type="match status" value="1"/>
</dbReference>
<dbReference type="GO" id="GO:0051287">
    <property type="term" value="F:NAD binding"/>
    <property type="evidence" value="ECO:0007669"/>
    <property type="project" value="InterPro"/>
</dbReference>
<feature type="domain" description="6-phosphogluconate dehydrogenase NADP-binding" evidence="5">
    <location>
        <begin position="4"/>
        <end position="159"/>
    </location>
</feature>
<dbReference type="InterPro" id="IPR029154">
    <property type="entry name" value="HIBADH-like_NADP-bd"/>
</dbReference>
<dbReference type="Pfam" id="PF03446">
    <property type="entry name" value="NAD_binding_2"/>
    <property type="match status" value="1"/>
</dbReference>
<protein>
    <submittedName>
        <fullName evidence="7">NAD(P)-dependent oxidoreductase</fullName>
    </submittedName>
</protein>
<dbReference type="PANTHER" id="PTHR43580:SF2">
    <property type="entry name" value="CYTOKINE-LIKE NUCLEAR FACTOR N-PAC"/>
    <property type="match status" value="1"/>
</dbReference>
<dbReference type="InterPro" id="IPR036291">
    <property type="entry name" value="NAD(P)-bd_dom_sf"/>
</dbReference>
<dbReference type="RefSeq" id="WP_122199651.1">
    <property type="nucleotide sequence ID" value="NZ_JBHSKC010000008.1"/>
</dbReference>
<feature type="domain" description="3-hydroxyisobutyrate dehydrogenase-like NAD-binding" evidence="6">
    <location>
        <begin position="165"/>
        <end position="280"/>
    </location>
</feature>
<evidence type="ECO:0000259" key="6">
    <source>
        <dbReference type="Pfam" id="PF14833"/>
    </source>
</evidence>
<dbReference type="InterPro" id="IPR015815">
    <property type="entry name" value="HIBADH-related"/>
</dbReference>
<dbReference type="PANTHER" id="PTHR43580">
    <property type="entry name" value="OXIDOREDUCTASE GLYR1-RELATED"/>
    <property type="match status" value="1"/>
</dbReference>
<dbReference type="EMBL" id="RFFG01000154">
    <property type="protein sequence ID" value="RMI35950.1"/>
    <property type="molecule type" value="Genomic_DNA"/>
</dbReference>
<organism evidence="7 8">
    <name type="scientific">Actinomadura harenae</name>
    <dbReference type="NCBI Taxonomy" id="2483351"/>
    <lineage>
        <taxon>Bacteria</taxon>
        <taxon>Bacillati</taxon>
        <taxon>Actinomycetota</taxon>
        <taxon>Actinomycetes</taxon>
        <taxon>Streptosporangiales</taxon>
        <taxon>Thermomonosporaceae</taxon>
        <taxon>Actinomadura</taxon>
    </lineage>
</organism>
<dbReference type="AlphaFoldDB" id="A0A3M2LGN2"/>
<comment type="similarity">
    <text evidence="1">Belongs to the HIBADH-related family.</text>
</comment>
<accession>A0A3M2LGN2</accession>
<dbReference type="Gene3D" id="3.40.50.720">
    <property type="entry name" value="NAD(P)-binding Rossmann-like Domain"/>
    <property type="match status" value="1"/>
</dbReference>
<dbReference type="Proteomes" id="UP000282674">
    <property type="component" value="Unassembled WGS sequence"/>
</dbReference>
<evidence type="ECO:0000256" key="3">
    <source>
        <dbReference type="ARBA" id="ARBA00023027"/>
    </source>
</evidence>
<comment type="caution">
    <text evidence="7">The sequence shown here is derived from an EMBL/GenBank/DDBJ whole genome shotgun (WGS) entry which is preliminary data.</text>
</comment>
<dbReference type="SUPFAM" id="SSF51735">
    <property type="entry name" value="NAD(P)-binding Rossmann-fold domains"/>
    <property type="match status" value="1"/>
</dbReference>
<dbReference type="GO" id="GO:0016491">
    <property type="term" value="F:oxidoreductase activity"/>
    <property type="evidence" value="ECO:0007669"/>
    <property type="project" value="UniProtKB-KW"/>
</dbReference>
<dbReference type="GO" id="GO:0050661">
    <property type="term" value="F:NADP binding"/>
    <property type="evidence" value="ECO:0007669"/>
    <property type="project" value="InterPro"/>
</dbReference>
<keyword evidence="8" id="KW-1185">Reference proteome</keyword>
<proteinExistence type="inferred from homology"/>
<dbReference type="PIRSF" id="PIRSF000103">
    <property type="entry name" value="HIBADH"/>
    <property type="match status" value="1"/>
</dbReference>
<reference evidence="7 8" key="1">
    <citation type="submission" date="2018-10" db="EMBL/GenBank/DDBJ databases">
        <title>Isolation from soil.</title>
        <authorList>
            <person name="Hu J."/>
        </authorList>
    </citation>
    <scope>NUCLEOTIDE SEQUENCE [LARGE SCALE GENOMIC DNA]</scope>
    <source>
        <strain evidence="7 8">NEAU-Ht49</strain>
    </source>
</reference>
<dbReference type="OrthoDB" id="3185659at2"/>
<evidence type="ECO:0000313" key="8">
    <source>
        <dbReference type="Proteomes" id="UP000282674"/>
    </source>
</evidence>
<evidence type="ECO:0000256" key="1">
    <source>
        <dbReference type="ARBA" id="ARBA00009080"/>
    </source>
</evidence>
<dbReference type="InterPro" id="IPR006115">
    <property type="entry name" value="6PGDH_NADP-bd"/>
</dbReference>
<gene>
    <name evidence="7" type="ORF">EBO15_39915</name>
</gene>
<keyword evidence="2" id="KW-0560">Oxidoreductase</keyword>
<dbReference type="Gene3D" id="1.10.1040.10">
    <property type="entry name" value="N-(1-d-carboxylethyl)-l-norvaline Dehydrogenase, domain 2"/>
    <property type="match status" value="1"/>
</dbReference>
<feature type="active site" evidence="4">
    <location>
        <position position="171"/>
    </location>
</feature>
<keyword evidence="3" id="KW-0520">NAD</keyword>